<evidence type="ECO:0000313" key="2">
    <source>
        <dbReference type="EMBL" id="RXX23611.1"/>
    </source>
</evidence>
<comment type="caution">
    <text evidence="2">The sequence shown here is derived from an EMBL/GenBank/DDBJ whole genome shotgun (WGS) entry which is preliminary data.</text>
</comment>
<dbReference type="RefSeq" id="WP_129325850.1">
    <property type="nucleotide sequence ID" value="NZ_QEWJ01000001.1"/>
</dbReference>
<dbReference type="EMBL" id="QEWJ01000001">
    <property type="protein sequence ID" value="RXX23611.1"/>
    <property type="molecule type" value="Genomic_DNA"/>
</dbReference>
<accession>A0A4Q2FQ02</accession>
<evidence type="ECO:0000313" key="3">
    <source>
        <dbReference type="Proteomes" id="UP000289485"/>
    </source>
</evidence>
<reference evidence="2 3" key="1">
    <citation type="submission" date="2018-05" db="EMBL/GenBank/DDBJ databases">
        <title>Streptococcus from otitis media.</title>
        <authorList>
            <person name="Wayes A.M."/>
            <person name="Jakubovics N.S."/>
        </authorList>
    </citation>
    <scope>NUCLEOTIDE SEQUENCE [LARGE SCALE GENOMIC DNA]</scope>
    <source>
        <strain evidence="2 3">NU43</strain>
    </source>
</reference>
<proteinExistence type="predicted"/>
<keyword evidence="1" id="KW-0175">Coiled coil</keyword>
<gene>
    <name evidence="2" type="ORF">DF216_02410</name>
</gene>
<dbReference type="AlphaFoldDB" id="A0A4Q2FQ02"/>
<name>A0A4Q2FQ02_STROR</name>
<sequence length="78" mass="9211">MKRSDVALLVVEIEKEAERDFPYVLNLRYGMKEEDLLKRFSAEVLEELRQAYKEYSEKLSSISKSLLNEVIETLPKEE</sequence>
<organism evidence="2 3">
    <name type="scientific">Streptococcus oralis</name>
    <dbReference type="NCBI Taxonomy" id="1303"/>
    <lineage>
        <taxon>Bacteria</taxon>
        <taxon>Bacillati</taxon>
        <taxon>Bacillota</taxon>
        <taxon>Bacilli</taxon>
        <taxon>Lactobacillales</taxon>
        <taxon>Streptococcaceae</taxon>
        <taxon>Streptococcus</taxon>
    </lineage>
</organism>
<feature type="coiled-coil region" evidence="1">
    <location>
        <begin position="38"/>
        <end position="65"/>
    </location>
</feature>
<protein>
    <submittedName>
        <fullName evidence="2">Uncharacterized protein</fullName>
    </submittedName>
</protein>
<evidence type="ECO:0000256" key="1">
    <source>
        <dbReference type="SAM" id="Coils"/>
    </source>
</evidence>
<dbReference type="Proteomes" id="UP000289485">
    <property type="component" value="Unassembled WGS sequence"/>
</dbReference>